<feature type="region of interest" description="Disordered" evidence="1">
    <location>
        <begin position="253"/>
        <end position="289"/>
    </location>
</feature>
<sequence>MNSIGLPSLLREAALSAAVADGVLPPTTSGGSVASNNDGVNDASVKKEADCDDSGGAENNSNNASTSSLVQSALKQDASSSSDQAVGRGGETSSSGISNGGVQAAPTNTDQSSLLFNGMSTLSNQVQSHPDQAPSQQQQLDDSTNPDTKSTAPLRRGKWTIEEEQYANRLIHEFKAGLLPLTDGTTLRTFLSRLLNCDPMRISKKFVGSNCIGKQVFRRRSAEVHKLSPEELERTRLELCELERMFLDRLAQNASGKGGGGGGGGGGGRGGNGSGSGGGSSKSSRMVSNAMPSLGGVGGVGGGVGGLGGMSNTNKSAAALGRAMLQGKNGAGGLLAQMQSQNQRMFPTNPAMSFLSLGSQAGGLGNINNNTSLTSLMLQSGMTRDQISMLAASGLTSSASLANLLMKQRSFDQHLNMDFQSMQSFEDLASMIQAGNLSQANLPKAQMKNMDWGFQGAGAATGMGNVVNPGLMSFANRQPSTTNTNAAAAISSCSMAMNNQADNNANFGNFMQNATNLQGNSNIAGGQTGGTTTNDFNSFIQGLAPQKNNQQQQVPAVNYGNLLQGIGGSAALLQNDNQNAVRSNSLLNLLNQSAASVGNMSQQQNFRPFMQNLQNEAFAGAVAGANQGNPMMVALAQQQLLAQAGGVGQQNAFPGLTGDVSNNSLGNFGSAFGINWGVESSFGANQNTSQMALFQQLIAQQSGAQGLTQNGDSNINALSGNKRSSESSNEGSVKKQQTASL</sequence>
<comment type="caution">
    <text evidence="2">The sequence shown here is derived from an EMBL/GenBank/DDBJ whole genome shotgun (WGS) entry which is preliminary data.</text>
</comment>
<dbReference type="Proteomes" id="UP001530293">
    <property type="component" value="Unassembled WGS sequence"/>
</dbReference>
<feature type="region of interest" description="Disordered" evidence="1">
    <location>
        <begin position="22"/>
        <end position="156"/>
    </location>
</feature>
<dbReference type="AlphaFoldDB" id="A0ABD3MIH6"/>
<proteinExistence type="predicted"/>
<dbReference type="EMBL" id="JALLBG020000144">
    <property type="protein sequence ID" value="KAL3761962.1"/>
    <property type="molecule type" value="Genomic_DNA"/>
</dbReference>
<feature type="region of interest" description="Disordered" evidence="1">
    <location>
        <begin position="705"/>
        <end position="741"/>
    </location>
</feature>
<evidence type="ECO:0000313" key="3">
    <source>
        <dbReference type="Proteomes" id="UP001530293"/>
    </source>
</evidence>
<accession>A0ABD3MIH6</accession>
<organism evidence="2 3">
    <name type="scientific">Discostella pseudostelligera</name>
    <dbReference type="NCBI Taxonomy" id="259834"/>
    <lineage>
        <taxon>Eukaryota</taxon>
        <taxon>Sar</taxon>
        <taxon>Stramenopiles</taxon>
        <taxon>Ochrophyta</taxon>
        <taxon>Bacillariophyta</taxon>
        <taxon>Coscinodiscophyceae</taxon>
        <taxon>Thalassiosirophycidae</taxon>
        <taxon>Stephanodiscales</taxon>
        <taxon>Stephanodiscaceae</taxon>
        <taxon>Discostella</taxon>
    </lineage>
</organism>
<feature type="compositionally biased region" description="Polar residues" evidence="1">
    <location>
        <begin position="69"/>
        <end position="84"/>
    </location>
</feature>
<feature type="compositionally biased region" description="Polar residues" evidence="1">
    <location>
        <begin position="91"/>
        <end position="151"/>
    </location>
</feature>
<dbReference type="PANTHER" id="PTHR35213">
    <property type="entry name" value="RING-TYPE DOMAIN-CONTAINING PROTEIN-RELATED"/>
    <property type="match status" value="1"/>
</dbReference>
<evidence type="ECO:0000313" key="2">
    <source>
        <dbReference type="EMBL" id="KAL3761962.1"/>
    </source>
</evidence>
<name>A0ABD3MIH6_9STRA</name>
<evidence type="ECO:0000256" key="1">
    <source>
        <dbReference type="SAM" id="MobiDB-lite"/>
    </source>
</evidence>
<protein>
    <submittedName>
        <fullName evidence="2">Uncharacterized protein</fullName>
    </submittedName>
</protein>
<dbReference type="PANTHER" id="PTHR35213:SF5">
    <property type="entry name" value="RING-TYPE DOMAIN-CONTAINING PROTEIN"/>
    <property type="match status" value="1"/>
</dbReference>
<feature type="compositionally biased region" description="Gly residues" evidence="1">
    <location>
        <begin position="256"/>
        <end position="280"/>
    </location>
</feature>
<gene>
    <name evidence="2" type="ORF">ACHAWU_010139</name>
</gene>
<feature type="compositionally biased region" description="Polar residues" evidence="1">
    <location>
        <begin position="26"/>
        <end position="39"/>
    </location>
</feature>
<feature type="compositionally biased region" description="Low complexity" evidence="1">
    <location>
        <begin position="59"/>
        <end position="68"/>
    </location>
</feature>
<reference evidence="2 3" key="1">
    <citation type="submission" date="2024-10" db="EMBL/GenBank/DDBJ databases">
        <title>Updated reference genomes for cyclostephanoid diatoms.</title>
        <authorList>
            <person name="Roberts W.R."/>
            <person name="Alverson A.J."/>
        </authorList>
    </citation>
    <scope>NUCLEOTIDE SEQUENCE [LARGE SCALE GENOMIC DNA]</scope>
    <source>
        <strain evidence="2 3">AJA232-27</strain>
    </source>
</reference>
<keyword evidence="3" id="KW-1185">Reference proteome</keyword>